<accession>A0A1Y2D502</accession>
<dbReference type="EMBL" id="MCGO01000001">
    <property type="protein sequence ID" value="ORY53655.1"/>
    <property type="molecule type" value="Genomic_DNA"/>
</dbReference>
<reference evidence="1 2" key="1">
    <citation type="submission" date="2016-07" db="EMBL/GenBank/DDBJ databases">
        <title>Pervasive Adenine N6-methylation of Active Genes in Fungi.</title>
        <authorList>
            <consortium name="DOE Joint Genome Institute"/>
            <person name="Mondo S.J."/>
            <person name="Dannebaum R.O."/>
            <person name="Kuo R.C."/>
            <person name="Labutti K."/>
            <person name="Haridas S."/>
            <person name="Kuo A."/>
            <person name="Salamov A."/>
            <person name="Ahrendt S.R."/>
            <person name="Lipzen A."/>
            <person name="Sullivan W."/>
            <person name="Andreopoulos W.B."/>
            <person name="Clum A."/>
            <person name="Lindquist E."/>
            <person name="Daum C."/>
            <person name="Ramamoorthy G.K."/>
            <person name="Gryganskyi A."/>
            <person name="Culley D."/>
            <person name="Magnuson J.K."/>
            <person name="James T.Y."/>
            <person name="O'Malley M.A."/>
            <person name="Stajich J.E."/>
            <person name="Spatafora J.W."/>
            <person name="Visel A."/>
            <person name="Grigoriev I.V."/>
        </authorList>
    </citation>
    <scope>NUCLEOTIDE SEQUENCE [LARGE SCALE GENOMIC DNA]</scope>
    <source>
        <strain evidence="1 2">JEL800</strain>
    </source>
</reference>
<evidence type="ECO:0000313" key="1">
    <source>
        <dbReference type="EMBL" id="ORY53655.1"/>
    </source>
</evidence>
<protein>
    <submittedName>
        <fullName evidence="1">Uncharacterized protein</fullName>
    </submittedName>
</protein>
<gene>
    <name evidence="1" type="ORF">BCR33DRAFT_732485</name>
</gene>
<dbReference type="PANTHER" id="PTHR36681">
    <property type="entry name" value="NUCLEAR GTPASE, GERMINAL CENTER-ASSOCIATED, TANDEM DUPLICATE 3"/>
    <property type="match status" value="1"/>
</dbReference>
<keyword evidence="2" id="KW-1185">Reference proteome</keyword>
<dbReference type="AlphaFoldDB" id="A0A1Y2D502"/>
<sequence length="278" mass="30960">METSLITWRDIFGTGVAKILKRLVGDCSKIADNVIEKIGVQVEENGLSLSADLVQGVRRGFELQLTDMLKVVERDIDLTQRQSWKLVSRSIRQSLTVGYTLGGAERGTGCVARLKAIMQREVEQKRMTMFRTSLTVMKSALVSMLTKFAADVKVMVSRYAAELLRSVEIVWDSDCDLTTEECGKLVEAITELKNFIQNTSTGSFALKAAIKNIDFDQVGSNFSVLPKIDDLVLTANRTDITTFLIDSAVIKNVLRQPDHAHSKVKAEPGYVKPEPLWM</sequence>
<organism evidence="1 2">
    <name type="scientific">Rhizoclosmatium globosum</name>
    <dbReference type="NCBI Taxonomy" id="329046"/>
    <lineage>
        <taxon>Eukaryota</taxon>
        <taxon>Fungi</taxon>
        <taxon>Fungi incertae sedis</taxon>
        <taxon>Chytridiomycota</taxon>
        <taxon>Chytridiomycota incertae sedis</taxon>
        <taxon>Chytridiomycetes</taxon>
        <taxon>Chytridiales</taxon>
        <taxon>Chytriomycetaceae</taxon>
        <taxon>Rhizoclosmatium</taxon>
    </lineage>
</organism>
<dbReference type="Proteomes" id="UP000193642">
    <property type="component" value="Unassembled WGS sequence"/>
</dbReference>
<dbReference type="OrthoDB" id="3598281at2759"/>
<proteinExistence type="predicted"/>
<dbReference type="PANTHER" id="PTHR36681:SF3">
    <property type="entry name" value="NUCLEAR GTPASE, GERMINAL CENTER-ASSOCIATED, TANDEM DUPLICATE 3"/>
    <property type="match status" value="1"/>
</dbReference>
<evidence type="ECO:0000313" key="2">
    <source>
        <dbReference type="Proteomes" id="UP000193642"/>
    </source>
</evidence>
<name>A0A1Y2D502_9FUNG</name>
<comment type="caution">
    <text evidence="1">The sequence shown here is derived from an EMBL/GenBank/DDBJ whole genome shotgun (WGS) entry which is preliminary data.</text>
</comment>